<evidence type="ECO:0000313" key="10">
    <source>
        <dbReference type="Proteomes" id="UP000000758"/>
    </source>
</evidence>
<proteinExistence type="predicted"/>
<evidence type="ECO:0000256" key="4">
    <source>
        <dbReference type="ARBA" id="ARBA00022840"/>
    </source>
</evidence>
<dbReference type="CDD" id="cd03130">
    <property type="entry name" value="GATase1_CobB"/>
    <property type="match status" value="1"/>
</dbReference>
<dbReference type="SUPFAM" id="SSF52540">
    <property type="entry name" value="P-loop containing nucleoside triphosphate hydrolases"/>
    <property type="match status" value="1"/>
</dbReference>
<dbReference type="InterPro" id="IPR029062">
    <property type="entry name" value="Class_I_gatase-like"/>
</dbReference>
<dbReference type="STRING" id="414004.CENSYa_1944"/>
<dbReference type="Pfam" id="PF07685">
    <property type="entry name" value="GATase_3"/>
    <property type="match status" value="1"/>
</dbReference>
<dbReference type="HOGENOM" id="CLU_022752_2_1_2"/>
<accession>A0RYY5</accession>
<dbReference type="Proteomes" id="UP000000758">
    <property type="component" value="Chromosome"/>
</dbReference>
<evidence type="ECO:0000256" key="6">
    <source>
        <dbReference type="ARBA" id="ARBA00022962"/>
    </source>
</evidence>
<dbReference type="EMBL" id="DP000238">
    <property type="protein sequence ID" value="ABK78552.1"/>
    <property type="molecule type" value="Genomic_DNA"/>
</dbReference>
<dbReference type="AlphaFoldDB" id="A0RYY5"/>
<keyword evidence="2 9" id="KW-0436">Ligase</keyword>
<keyword evidence="5" id="KW-0460">Magnesium</keyword>
<keyword evidence="4" id="KW-0067">ATP-binding</keyword>
<protein>
    <submittedName>
        <fullName evidence="9">Cobyrinic acid a,c-diamide synthase</fullName>
        <ecNumber evidence="9">6.3.1.-</ecNumber>
    </submittedName>
</protein>
<dbReference type="KEGG" id="csy:CENSYa_1944"/>
<dbReference type="NCBIfam" id="TIGR00379">
    <property type="entry name" value="cobB"/>
    <property type="match status" value="1"/>
</dbReference>
<dbReference type="Gene3D" id="3.40.50.300">
    <property type="entry name" value="P-loop containing nucleotide triphosphate hydrolases"/>
    <property type="match status" value="1"/>
</dbReference>
<dbReference type="NCBIfam" id="NF002204">
    <property type="entry name" value="PRK01077.1"/>
    <property type="match status" value="1"/>
</dbReference>
<dbReference type="InterPro" id="IPR027417">
    <property type="entry name" value="P-loop_NTPase"/>
</dbReference>
<organism evidence="9 10">
    <name type="scientific">Cenarchaeum symbiosum (strain A)</name>
    <dbReference type="NCBI Taxonomy" id="414004"/>
    <lineage>
        <taxon>Archaea</taxon>
        <taxon>Nitrososphaerota</taxon>
        <taxon>Candidatus Cenarchaeales</taxon>
        <taxon>Candidatus Cenarchaeaceae</taxon>
        <taxon>Candidatus Cenarchaeum</taxon>
    </lineage>
</organism>
<evidence type="ECO:0000256" key="3">
    <source>
        <dbReference type="ARBA" id="ARBA00022741"/>
    </source>
</evidence>
<dbReference type="SUPFAM" id="SSF52317">
    <property type="entry name" value="Class I glutamine amidotransferase-like"/>
    <property type="match status" value="1"/>
</dbReference>
<dbReference type="GO" id="GO:0005524">
    <property type="term" value="F:ATP binding"/>
    <property type="evidence" value="ECO:0007669"/>
    <property type="project" value="UniProtKB-KW"/>
</dbReference>
<dbReference type="InterPro" id="IPR004484">
    <property type="entry name" value="CbiA/CobB_synth"/>
</dbReference>
<dbReference type="Gene3D" id="3.40.50.880">
    <property type="match status" value="1"/>
</dbReference>
<keyword evidence="3" id="KW-0547">Nucleotide-binding</keyword>
<keyword evidence="10" id="KW-1185">Reference proteome</keyword>
<dbReference type="EnsemblBacteria" id="ABK78552">
    <property type="protein sequence ID" value="ABK78552"/>
    <property type="gene ID" value="CENSYa_1944"/>
</dbReference>
<sequence length="423" mass="45276">MIAALAGSGHTVQPFKVGPDYIDPGHLSAASGREAINLDVWLMGRGGVLNSFVRNSGPGISLVEGVMGYYDGAGSSGVSSTHHVSSILGAPVVLVLDASRAGRSVAATALGFMRFRRNHCIRGIILNRLGSKRHEKICRDALEPLGVPVVGCIPRDARFSLPSRHLGLVPAIESRPGAISAVARGIAPFVDAAALARIARTAGPLPRSKRTMPRKKRAVIAVALDSSFNFYYKENLESLRRSGAELVFFSPSSGGRLPPCDGLYMGGGFPEVRGAGLEKNARMRSAVKKFAEDGGPVYAECGGLMYLTRSISGESGEHKMAGLFDAHTHMTKKVKLGYTRCSTKKCLISAIPRKFHGHEFHYSEIRGLPRDSKFAYTLLAGSGIRDGMDGLTVYNTLASYGHVFFDNAMADRLVDSCASYSRS</sequence>
<keyword evidence="6" id="KW-0315">Glutamine amidotransferase</keyword>
<dbReference type="PROSITE" id="PS51274">
    <property type="entry name" value="GATASE_COBBQ"/>
    <property type="match status" value="1"/>
</dbReference>
<feature type="domain" description="CobB/CobQ-like glutamine amidotransferase" evidence="8">
    <location>
        <begin position="220"/>
        <end position="408"/>
    </location>
</feature>
<name>A0RYY5_CENSY</name>
<evidence type="ECO:0000256" key="2">
    <source>
        <dbReference type="ARBA" id="ARBA00022598"/>
    </source>
</evidence>
<dbReference type="InterPro" id="IPR011698">
    <property type="entry name" value="GATase_3"/>
</dbReference>
<evidence type="ECO:0000313" key="9">
    <source>
        <dbReference type="EMBL" id="ABK78552.1"/>
    </source>
</evidence>
<evidence type="ECO:0000256" key="1">
    <source>
        <dbReference type="ARBA" id="ARBA00001946"/>
    </source>
</evidence>
<dbReference type="EC" id="6.3.1.-" evidence="9"/>
<evidence type="ECO:0000256" key="5">
    <source>
        <dbReference type="ARBA" id="ARBA00022842"/>
    </source>
</evidence>
<dbReference type="PANTHER" id="PTHR43873">
    <property type="entry name" value="COBYRINATE A,C-DIAMIDE SYNTHASE"/>
    <property type="match status" value="1"/>
</dbReference>
<dbReference type="PATRIC" id="fig|414004.10.peg.1777"/>
<dbReference type="Pfam" id="PF01656">
    <property type="entry name" value="CbiA"/>
    <property type="match status" value="1"/>
</dbReference>
<gene>
    <name evidence="9" type="ordered locus">CENSYa_1944</name>
</gene>
<evidence type="ECO:0000259" key="8">
    <source>
        <dbReference type="Pfam" id="PF07685"/>
    </source>
</evidence>
<dbReference type="InterPro" id="IPR002586">
    <property type="entry name" value="CobQ/CobB/MinD/ParA_Nub-bd_dom"/>
</dbReference>
<dbReference type="PANTHER" id="PTHR43873:SF1">
    <property type="entry name" value="COBYRINATE A,C-DIAMIDE SYNTHASE"/>
    <property type="match status" value="1"/>
</dbReference>
<reference evidence="9 10" key="1">
    <citation type="journal article" date="2006" name="Proc. Natl. Acad. Sci. U.S.A.">
        <title>Genomic analysis of the uncultivated marine crenarchaeote Cenarchaeum symbiosum.</title>
        <authorList>
            <person name="Hallam S.J."/>
            <person name="Konstantinidis K.T."/>
            <person name="Putnam N."/>
            <person name="Schleper C."/>
            <person name="Watanabe Y."/>
            <person name="Sugahara J."/>
            <person name="Preston C."/>
            <person name="de la Torre J."/>
            <person name="Richardson P.M."/>
            <person name="DeLong E.F."/>
        </authorList>
    </citation>
    <scope>NUCLEOTIDE SEQUENCE [LARGE SCALE GENOMIC DNA]</scope>
    <source>
        <strain evidence="10">A</strain>
    </source>
</reference>
<feature type="domain" description="CobQ/CobB/MinD/ParA nucleotide binding" evidence="7">
    <location>
        <begin position="2"/>
        <end position="166"/>
    </location>
</feature>
<dbReference type="GO" id="GO:0042242">
    <property type="term" value="F:cobyrinic acid a,c-diamide synthase activity"/>
    <property type="evidence" value="ECO:0007669"/>
    <property type="project" value="InterPro"/>
</dbReference>
<evidence type="ECO:0000259" key="7">
    <source>
        <dbReference type="Pfam" id="PF01656"/>
    </source>
</evidence>
<comment type="cofactor">
    <cofactor evidence="1">
        <name>Mg(2+)</name>
        <dbReference type="ChEBI" id="CHEBI:18420"/>
    </cofactor>
</comment>